<comment type="caution">
    <text evidence="1">The sequence shown here is derived from an EMBL/GenBank/DDBJ whole genome shotgun (WGS) entry which is preliminary data.</text>
</comment>
<proteinExistence type="predicted"/>
<name>A0A4Q4SX04_9PEZI</name>
<reference evidence="1 2" key="1">
    <citation type="submission" date="2018-06" db="EMBL/GenBank/DDBJ databases">
        <title>Complete Genomes of Monosporascus.</title>
        <authorList>
            <person name="Robinson A.J."/>
            <person name="Natvig D.O."/>
        </authorList>
    </citation>
    <scope>NUCLEOTIDE SEQUENCE [LARGE SCALE GENOMIC DNA]</scope>
    <source>
        <strain evidence="1 2">CBS 110550</strain>
    </source>
</reference>
<evidence type="ECO:0000313" key="1">
    <source>
        <dbReference type="EMBL" id="RYO89057.1"/>
    </source>
</evidence>
<sequence length="179" mass="20210">MLQTPKFNLRQRKWLALRREPETKLDTHDIALPLPQAAGQPQRVLCAILLIPTEVGSEATRARLERLYHLNGGRDVAVVFLLKHEDGQESPTATLMRLQQDLIGSFEMPAVPVDSVQAVPTTLFALRRQLINVLTDVTSGFHDMLDKMSNPTGRAQLADYLDMDTEKVISFWSEEYLAE</sequence>
<gene>
    <name evidence="1" type="ORF">DL764_008635</name>
</gene>
<accession>A0A4Q4SX04</accession>
<keyword evidence="2" id="KW-1185">Reference proteome</keyword>
<protein>
    <submittedName>
        <fullName evidence="1">Uncharacterized protein</fullName>
    </submittedName>
</protein>
<dbReference type="Proteomes" id="UP000293360">
    <property type="component" value="Unassembled WGS sequence"/>
</dbReference>
<dbReference type="OrthoDB" id="2129069at2759"/>
<dbReference type="AlphaFoldDB" id="A0A4Q4SX04"/>
<dbReference type="EMBL" id="QJNU01000703">
    <property type="protein sequence ID" value="RYO89057.1"/>
    <property type="molecule type" value="Genomic_DNA"/>
</dbReference>
<evidence type="ECO:0000313" key="2">
    <source>
        <dbReference type="Proteomes" id="UP000293360"/>
    </source>
</evidence>
<organism evidence="1 2">
    <name type="scientific">Monosporascus ibericus</name>
    <dbReference type="NCBI Taxonomy" id="155417"/>
    <lineage>
        <taxon>Eukaryota</taxon>
        <taxon>Fungi</taxon>
        <taxon>Dikarya</taxon>
        <taxon>Ascomycota</taxon>
        <taxon>Pezizomycotina</taxon>
        <taxon>Sordariomycetes</taxon>
        <taxon>Xylariomycetidae</taxon>
        <taxon>Xylariales</taxon>
        <taxon>Xylariales incertae sedis</taxon>
        <taxon>Monosporascus</taxon>
    </lineage>
</organism>